<dbReference type="RefSeq" id="XP_042919040.1">
    <property type="nucleotide sequence ID" value="XM_043068943.1"/>
</dbReference>
<dbReference type="InParanoid" id="A0A2K3D6B8"/>
<organism evidence="1 2">
    <name type="scientific">Chlamydomonas reinhardtii</name>
    <name type="common">Chlamydomonas smithii</name>
    <dbReference type="NCBI Taxonomy" id="3055"/>
    <lineage>
        <taxon>Eukaryota</taxon>
        <taxon>Viridiplantae</taxon>
        <taxon>Chlorophyta</taxon>
        <taxon>core chlorophytes</taxon>
        <taxon>Chlorophyceae</taxon>
        <taxon>CS clade</taxon>
        <taxon>Chlamydomonadales</taxon>
        <taxon>Chlamydomonadaceae</taxon>
        <taxon>Chlamydomonas</taxon>
    </lineage>
</organism>
<proteinExistence type="predicted"/>
<dbReference type="GeneID" id="66055783"/>
<dbReference type="EMBL" id="CM008973">
    <property type="protein sequence ID" value="PNW76072.1"/>
    <property type="molecule type" value="Genomic_DNA"/>
</dbReference>
<sequence>MPVRDLLTAGLGGAALGRAQVHGRGPAHAAAHTARHLGPEDLQRIAASGPRLEDLTLEHAERLAGPGQVAGAPDGGALAFRAPCWATYGPKQINQ</sequence>
<dbReference type="KEGG" id="cre:CHLRE_12g548901v5"/>
<accession>A0A2K3D6B8</accession>
<keyword evidence="2" id="KW-1185">Reference proteome</keyword>
<reference evidence="1 2" key="1">
    <citation type="journal article" date="2007" name="Science">
        <title>The Chlamydomonas genome reveals the evolution of key animal and plant functions.</title>
        <authorList>
            <person name="Merchant S.S."/>
            <person name="Prochnik S.E."/>
            <person name="Vallon O."/>
            <person name="Harris E.H."/>
            <person name="Karpowicz S.J."/>
            <person name="Witman G.B."/>
            <person name="Terry A."/>
            <person name="Salamov A."/>
            <person name="Fritz-Laylin L.K."/>
            <person name="Marechal-Drouard L."/>
            <person name="Marshall W.F."/>
            <person name="Qu L.H."/>
            <person name="Nelson D.R."/>
            <person name="Sanderfoot A.A."/>
            <person name="Spalding M.H."/>
            <person name="Kapitonov V.V."/>
            <person name="Ren Q."/>
            <person name="Ferris P."/>
            <person name="Lindquist E."/>
            <person name="Shapiro H."/>
            <person name="Lucas S.M."/>
            <person name="Grimwood J."/>
            <person name="Schmutz J."/>
            <person name="Cardol P."/>
            <person name="Cerutti H."/>
            <person name="Chanfreau G."/>
            <person name="Chen C.L."/>
            <person name="Cognat V."/>
            <person name="Croft M.T."/>
            <person name="Dent R."/>
            <person name="Dutcher S."/>
            <person name="Fernandez E."/>
            <person name="Fukuzawa H."/>
            <person name="Gonzalez-Ballester D."/>
            <person name="Gonzalez-Halphen D."/>
            <person name="Hallmann A."/>
            <person name="Hanikenne M."/>
            <person name="Hippler M."/>
            <person name="Inwood W."/>
            <person name="Jabbari K."/>
            <person name="Kalanon M."/>
            <person name="Kuras R."/>
            <person name="Lefebvre P.A."/>
            <person name="Lemaire S.D."/>
            <person name="Lobanov A.V."/>
            <person name="Lohr M."/>
            <person name="Manuell A."/>
            <person name="Meier I."/>
            <person name="Mets L."/>
            <person name="Mittag M."/>
            <person name="Mittelmeier T."/>
            <person name="Moroney J.V."/>
            <person name="Moseley J."/>
            <person name="Napoli C."/>
            <person name="Nedelcu A.M."/>
            <person name="Niyogi K."/>
            <person name="Novoselov S.V."/>
            <person name="Paulsen I.T."/>
            <person name="Pazour G."/>
            <person name="Purton S."/>
            <person name="Ral J.P."/>
            <person name="Riano-Pachon D.M."/>
            <person name="Riekhof W."/>
            <person name="Rymarquis L."/>
            <person name="Schroda M."/>
            <person name="Stern D."/>
            <person name="Umen J."/>
            <person name="Willows R."/>
            <person name="Wilson N."/>
            <person name="Zimmer S.L."/>
            <person name="Allmer J."/>
            <person name="Balk J."/>
            <person name="Bisova K."/>
            <person name="Chen C.J."/>
            <person name="Elias M."/>
            <person name="Gendler K."/>
            <person name="Hauser C."/>
            <person name="Lamb M.R."/>
            <person name="Ledford H."/>
            <person name="Long J.C."/>
            <person name="Minagawa J."/>
            <person name="Page M.D."/>
            <person name="Pan J."/>
            <person name="Pootakham W."/>
            <person name="Roje S."/>
            <person name="Rose A."/>
            <person name="Stahlberg E."/>
            <person name="Terauchi A.M."/>
            <person name="Yang P."/>
            <person name="Ball S."/>
            <person name="Bowler C."/>
            <person name="Dieckmann C.L."/>
            <person name="Gladyshev V.N."/>
            <person name="Green P."/>
            <person name="Jorgensen R."/>
            <person name="Mayfield S."/>
            <person name="Mueller-Roeber B."/>
            <person name="Rajamani S."/>
            <person name="Sayre R.T."/>
            <person name="Brokstein P."/>
            <person name="Dubchak I."/>
            <person name="Goodstein D."/>
            <person name="Hornick L."/>
            <person name="Huang Y.W."/>
            <person name="Jhaveri J."/>
            <person name="Luo Y."/>
            <person name="Martinez D."/>
            <person name="Ngau W.C."/>
            <person name="Otillar B."/>
            <person name="Poliakov A."/>
            <person name="Porter A."/>
            <person name="Szajkowski L."/>
            <person name="Werner G."/>
            <person name="Zhou K."/>
            <person name="Grigoriev I.V."/>
            <person name="Rokhsar D.S."/>
            <person name="Grossman A.R."/>
        </authorList>
    </citation>
    <scope>NUCLEOTIDE SEQUENCE [LARGE SCALE GENOMIC DNA]</scope>
    <source>
        <strain evidence="2">CC-503</strain>
    </source>
</reference>
<name>A0A2K3D6B8_CHLRE</name>
<evidence type="ECO:0000313" key="2">
    <source>
        <dbReference type="Proteomes" id="UP000006906"/>
    </source>
</evidence>
<dbReference type="Proteomes" id="UP000006906">
    <property type="component" value="Chromosome 12"/>
</dbReference>
<dbReference type="Gramene" id="PNW76072">
    <property type="protein sequence ID" value="PNW76072"/>
    <property type="gene ID" value="CHLRE_12g548901v5"/>
</dbReference>
<dbReference type="AlphaFoldDB" id="A0A2K3D6B8"/>
<evidence type="ECO:0000313" key="1">
    <source>
        <dbReference type="EMBL" id="PNW76072.1"/>
    </source>
</evidence>
<protein>
    <submittedName>
        <fullName evidence="1">Uncharacterized protein</fullName>
    </submittedName>
</protein>
<gene>
    <name evidence="1" type="ORF">CHLRE_12g548901v5</name>
</gene>